<keyword evidence="1" id="KW-0732">Signal</keyword>
<evidence type="ECO:0000313" key="5">
    <source>
        <dbReference type="EMBL" id="ACU04501.1"/>
    </source>
</evidence>
<dbReference type="HOGENOM" id="CLU_058000_0_0_10"/>
<accession>C6XYL9</accession>
<proteinExistence type="predicted"/>
<organism evidence="5 6">
    <name type="scientific">Pedobacter heparinus (strain ATCC 13125 / DSM 2366 / CIP 104194 / JCM 7457 / NBRC 12017 / NCIMB 9290 / NRRL B-14731 / HIM 762-3)</name>
    <dbReference type="NCBI Taxonomy" id="485917"/>
    <lineage>
        <taxon>Bacteria</taxon>
        <taxon>Pseudomonadati</taxon>
        <taxon>Bacteroidota</taxon>
        <taxon>Sphingobacteriia</taxon>
        <taxon>Sphingobacteriales</taxon>
        <taxon>Sphingobacteriaceae</taxon>
        <taxon>Pedobacter</taxon>
    </lineage>
</organism>
<protein>
    <recommendedName>
        <fullName evidence="7">DUF4959 domain-containing protein</fullName>
    </recommendedName>
</protein>
<reference evidence="5 6" key="1">
    <citation type="journal article" date="2009" name="Stand. Genomic Sci.">
        <title>Complete genome sequence of Pedobacter heparinus type strain (HIM 762-3).</title>
        <authorList>
            <person name="Han C."/>
            <person name="Spring S."/>
            <person name="Lapidus A."/>
            <person name="Del Rio T.G."/>
            <person name="Tice H."/>
            <person name="Copeland A."/>
            <person name="Cheng J.F."/>
            <person name="Lucas S."/>
            <person name="Chen F."/>
            <person name="Nolan M."/>
            <person name="Bruce D."/>
            <person name="Goodwin L."/>
            <person name="Pitluck S."/>
            <person name="Ivanova N."/>
            <person name="Mavromatis K."/>
            <person name="Mikhailova N."/>
            <person name="Pati A."/>
            <person name="Chen A."/>
            <person name="Palaniappan K."/>
            <person name="Land M."/>
            <person name="Hauser L."/>
            <person name="Chang Y.J."/>
            <person name="Jeffries C.C."/>
            <person name="Saunders E."/>
            <person name="Chertkov O."/>
            <person name="Brettin T."/>
            <person name="Goker M."/>
            <person name="Rohde M."/>
            <person name="Bristow J."/>
            <person name="Eisen J.A."/>
            <person name="Markowitz V."/>
            <person name="Hugenholtz P."/>
            <person name="Kyrpides N.C."/>
            <person name="Klenk H.P."/>
            <person name="Detter J.C."/>
        </authorList>
    </citation>
    <scope>NUCLEOTIDE SEQUENCE [LARGE SCALE GENOMIC DNA]</scope>
    <source>
        <strain evidence="6">ATCC 13125 / DSM 2366 / CIP 104194 / JCM 7457 / NBRC 12017 / NCIMB 9290 / NRRL B-14731 / HIM 762-3</strain>
    </source>
</reference>
<dbReference type="InterPro" id="IPR032164">
    <property type="entry name" value="DUF5000"/>
</dbReference>
<sequence length="397" mass="43966">MKITKYFFAIALILLAFAGCKEDDLGPLSKKGSMPQKVSNVTVKARPGGAKFSYNVPDDDDLLYVKAVYETSPGHVREVKASVYVDSLIIVGFGDTKPHEVKLYAVSRSEIQSEPEIVMVTPLTAPVKLVRESLSMTADFGGVTVSFLNELGANIAINVIVKDATGDWVTLETFYTDQKTGQYSARGQASAPAEFGVFIRDRYSNYSDTLKATLTPIFEKQLASPAIVKILASDKWRTADFYMGYVWERMFDKVVDKSSTNMAHTNVGTVFPVSFTLDFGVASKFSRFKYWMRGLTAGENQTYLYNSGNPEIFELYGSNVLDDNFANWTRIAEYKIEKPSGLPLGTSSNADIATAAAGLDLTFPSNTPAFRYIRWKTTKNFGTVNYIHIAELAFFGQ</sequence>
<feature type="domain" description="DUF5000" evidence="3">
    <location>
        <begin position="251"/>
        <end position="396"/>
    </location>
</feature>
<dbReference type="OrthoDB" id="1312186at2"/>
<dbReference type="Pfam" id="PF16323">
    <property type="entry name" value="DUF4959"/>
    <property type="match status" value="1"/>
</dbReference>
<dbReference type="eggNOG" id="ENOG502ZDBI">
    <property type="taxonomic scope" value="Bacteria"/>
</dbReference>
<feature type="signal peptide" evidence="1">
    <location>
        <begin position="1"/>
        <end position="18"/>
    </location>
</feature>
<dbReference type="PROSITE" id="PS51257">
    <property type="entry name" value="PROKAR_LIPOPROTEIN"/>
    <property type="match status" value="1"/>
</dbReference>
<evidence type="ECO:0008006" key="7">
    <source>
        <dbReference type="Google" id="ProtNLM"/>
    </source>
</evidence>
<dbReference type="AlphaFoldDB" id="C6XYL9"/>
<gene>
    <name evidence="5" type="ordered locus">Phep_2297</name>
</gene>
<name>C6XYL9_PEDHD</name>
<dbReference type="Proteomes" id="UP000000852">
    <property type="component" value="Chromosome"/>
</dbReference>
<keyword evidence="6" id="KW-1185">Reference proteome</keyword>
<evidence type="ECO:0000259" key="2">
    <source>
        <dbReference type="Pfam" id="PF16323"/>
    </source>
</evidence>
<dbReference type="SUPFAM" id="SSF49785">
    <property type="entry name" value="Galactose-binding domain-like"/>
    <property type="match status" value="1"/>
</dbReference>
<feature type="domain" description="DUF4959" evidence="2">
    <location>
        <begin position="18"/>
        <end position="122"/>
    </location>
</feature>
<dbReference type="EMBL" id="CP001681">
    <property type="protein sequence ID" value="ACU04501.1"/>
    <property type="molecule type" value="Genomic_DNA"/>
</dbReference>
<evidence type="ECO:0000259" key="3">
    <source>
        <dbReference type="Pfam" id="PF16391"/>
    </source>
</evidence>
<evidence type="ECO:0000313" key="6">
    <source>
        <dbReference type="Proteomes" id="UP000000852"/>
    </source>
</evidence>
<dbReference type="Pfam" id="PF17166">
    <property type="entry name" value="DUF5126"/>
    <property type="match status" value="1"/>
</dbReference>
<dbReference type="InterPro" id="IPR008979">
    <property type="entry name" value="Galactose-bd-like_sf"/>
</dbReference>
<dbReference type="STRING" id="485917.Phep_2297"/>
<evidence type="ECO:0000259" key="4">
    <source>
        <dbReference type="Pfam" id="PF17166"/>
    </source>
</evidence>
<dbReference type="InterPro" id="IPR033431">
    <property type="entry name" value="DUF5126"/>
</dbReference>
<dbReference type="Pfam" id="PF16391">
    <property type="entry name" value="DUF5000"/>
    <property type="match status" value="1"/>
</dbReference>
<dbReference type="RefSeq" id="WP_015808114.1">
    <property type="nucleotide sequence ID" value="NC_013061.1"/>
</dbReference>
<dbReference type="KEGG" id="phe:Phep_2297"/>
<feature type="domain" description="DUF5126" evidence="4">
    <location>
        <begin position="123"/>
        <end position="223"/>
    </location>
</feature>
<evidence type="ECO:0000256" key="1">
    <source>
        <dbReference type="SAM" id="SignalP"/>
    </source>
</evidence>
<dbReference type="InterPro" id="IPR032527">
    <property type="entry name" value="DUF4959"/>
</dbReference>
<feature type="chain" id="PRO_5002974314" description="DUF4959 domain-containing protein" evidence="1">
    <location>
        <begin position="19"/>
        <end position="397"/>
    </location>
</feature>
<dbReference type="Gene3D" id="2.60.120.260">
    <property type="entry name" value="Galactose-binding domain-like"/>
    <property type="match status" value="1"/>
</dbReference>